<evidence type="ECO:0000256" key="1">
    <source>
        <dbReference type="ARBA" id="ARBA00022741"/>
    </source>
</evidence>
<protein>
    <submittedName>
        <fullName evidence="7">RNase adapter RapZ</fullName>
    </submittedName>
</protein>
<sequence length="290" mass="32960">MKLAIITGLSGSGKSVALHTLEDEGYYCIDNLPVFLLPALAGELVARQDKRFDLVAISLDARNAPDKFEDISSLLKPLKENGIRYEVIFLESQDETLVKRFSETRRRHPLTGGQRPLSEAISYERALMAPFLSVADLRIDTSQTTLHELRHIIRSRISERLDTKISLLFQSFGFKQGVPRDADFVYDARCLPNPHWQPELRPLTGKDTAVADFLAASSEVQRYKEDITRFLEQWIPCFEREGRSYLTIAIGCTGGQHRSVFMVEQLATHFRNCGRQIQTRHRDLPLSPAT</sequence>
<name>A0A557S0K1_9GAMM</name>
<dbReference type="Pfam" id="PF03668">
    <property type="entry name" value="RapZ-like_N"/>
    <property type="match status" value="1"/>
</dbReference>
<keyword evidence="2 4" id="KW-0067">ATP-binding</keyword>
<dbReference type="GO" id="GO:0005524">
    <property type="term" value="F:ATP binding"/>
    <property type="evidence" value="ECO:0007669"/>
    <property type="project" value="UniProtKB-UniRule"/>
</dbReference>
<comment type="caution">
    <text evidence="7">The sequence shown here is derived from an EMBL/GenBank/DDBJ whole genome shotgun (WGS) entry which is preliminary data.</text>
</comment>
<dbReference type="InterPro" id="IPR053931">
    <property type="entry name" value="RapZ_C"/>
</dbReference>
<keyword evidence="1 4" id="KW-0547">Nucleotide-binding</keyword>
<accession>A0A557S0K1</accession>
<evidence type="ECO:0000313" key="7">
    <source>
        <dbReference type="EMBL" id="TVO70919.1"/>
    </source>
</evidence>
<evidence type="ECO:0000259" key="5">
    <source>
        <dbReference type="Pfam" id="PF03668"/>
    </source>
</evidence>
<feature type="domain" description="RapZ-like N-terminal" evidence="5">
    <location>
        <begin position="1"/>
        <end position="157"/>
    </location>
</feature>
<keyword evidence="8" id="KW-1185">Reference proteome</keyword>
<dbReference type="InterPro" id="IPR053930">
    <property type="entry name" value="RapZ-like_N"/>
</dbReference>
<gene>
    <name evidence="7" type="primary">rapZ</name>
    <name evidence="7" type="ORF">FHP88_15820</name>
</gene>
<dbReference type="PANTHER" id="PTHR30448">
    <property type="entry name" value="RNASE ADAPTER PROTEIN RAPZ"/>
    <property type="match status" value="1"/>
</dbReference>
<evidence type="ECO:0000259" key="6">
    <source>
        <dbReference type="Pfam" id="PF22740"/>
    </source>
</evidence>
<reference evidence="7 8" key="1">
    <citation type="submission" date="2019-07" db="EMBL/GenBank/DDBJ databases">
        <title>The pathways for chlorine oxyanion respiration interact through the shared metabolite chlorate.</title>
        <authorList>
            <person name="Barnum T.P."/>
            <person name="Cheng Y."/>
            <person name="Hill K.A."/>
            <person name="Lucas L.N."/>
            <person name="Carlson H.K."/>
            <person name="Coates J.D."/>
        </authorList>
    </citation>
    <scope>NUCLEOTIDE SEQUENCE [LARGE SCALE GENOMIC DNA]</scope>
    <source>
        <strain evidence="7 8">BK-1</strain>
    </source>
</reference>
<dbReference type="PIRSF" id="PIRSF005052">
    <property type="entry name" value="P-loopkin"/>
    <property type="match status" value="1"/>
</dbReference>
<evidence type="ECO:0000313" key="8">
    <source>
        <dbReference type="Proteomes" id="UP000316649"/>
    </source>
</evidence>
<dbReference type="InterPro" id="IPR005337">
    <property type="entry name" value="RapZ-like"/>
</dbReference>
<dbReference type="OrthoDB" id="9784461at2"/>
<evidence type="ECO:0000256" key="3">
    <source>
        <dbReference type="ARBA" id="ARBA00023134"/>
    </source>
</evidence>
<keyword evidence="3 4" id="KW-0342">GTP-binding</keyword>
<dbReference type="InterPro" id="IPR027417">
    <property type="entry name" value="P-loop_NTPase"/>
</dbReference>
<dbReference type="GO" id="GO:0005525">
    <property type="term" value="F:GTP binding"/>
    <property type="evidence" value="ECO:0007669"/>
    <property type="project" value="UniProtKB-UniRule"/>
</dbReference>
<feature type="binding site" evidence="4">
    <location>
        <begin position="60"/>
        <end position="63"/>
    </location>
    <ligand>
        <name>GTP</name>
        <dbReference type="ChEBI" id="CHEBI:37565"/>
    </ligand>
</feature>
<evidence type="ECO:0000256" key="4">
    <source>
        <dbReference type="HAMAP-Rule" id="MF_00636"/>
    </source>
</evidence>
<feature type="domain" description="RapZ C-terminal" evidence="6">
    <location>
        <begin position="166"/>
        <end position="284"/>
    </location>
</feature>
<dbReference type="AlphaFoldDB" id="A0A557S0K1"/>
<dbReference type="Pfam" id="PF22740">
    <property type="entry name" value="PapZ_C"/>
    <property type="match status" value="1"/>
</dbReference>
<dbReference type="Proteomes" id="UP000316649">
    <property type="component" value="Unassembled WGS sequence"/>
</dbReference>
<feature type="binding site" evidence="4">
    <location>
        <begin position="8"/>
        <end position="15"/>
    </location>
    <ligand>
        <name>ATP</name>
        <dbReference type="ChEBI" id="CHEBI:30616"/>
    </ligand>
</feature>
<evidence type="ECO:0000256" key="2">
    <source>
        <dbReference type="ARBA" id="ARBA00022840"/>
    </source>
</evidence>
<dbReference type="EMBL" id="VMNH01000023">
    <property type="protein sequence ID" value="TVO70919.1"/>
    <property type="molecule type" value="Genomic_DNA"/>
</dbReference>
<proteinExistence type="inferred from homology"/>
<dbReference type="SUPFAM" id="SSF52540">
    <property type="entry name" value="P-loop containing nucleoside triphosphate hydrolases"/>
    <property type="match status" value="1"/>
</dbReference>
<dbReference type="PANTHER" id="PTHR30448:SF0">
    <property type="entry name" value="RNASE ADAPTER PROTEIN RAPZ"/>
    <property type="match status" value="1"/>
</dbReference>
<dbReference type="HAMAP" id="MF_00636">
    <property type="entry name" value="RapZ_like"/>
    <property type="match status" value="1"/>
</dbReference>
<organism evidence="7 8">
    <name type="scientific">Sedimenticola selenatireducens</name>
    <dbReference type="NCBI Taxonomy" id="191960"/>
    <lineage>
        <taxon>Bacteria</taxon>
        <taxon>Pseudomonadati</taxon>
        <taxon>Pseudomonadota</taxon>
        <taxon>Gammaproteobacteria</taxon>
        <taxon>Chromatiales</taxon>
        <taxon>Sedimenticolaceae</taxon>
        <taxon>Sedimenticola</taxon>
    </lineage>
</organism>
<dbReference type="NCBIfam" id="NF003828">
    <property type="entry name" value="PRK05416.1"/>
    <property type="match status" value="1"/>
</dbReference>
<dbReference type="RefSeq" id="WP_144360056.1">
    <property type="nucleotide sequence ID" value="NZ_VMNH01000023.1"/>
</dbReference>